<keyword evidence="2" id="KW-0378">Hydrolase</keyword>
<accession>A0A432MPX2</accession>
<dbReference type="RefSeq" id="WP_126723609.1">
    <property type="nucleotide sequence ID" value="NZ_RYZH01000002.1"/>
</dbReference>
<dbReference type="GO" id="GO:0016020">
    <property type="term" value="C:membrane"/>
    <property type="evidence" value="ECO:0007669"/>
    <property type="project" value="GOC"/>
</dbReference>
<reference evidence="2 3" key="1">
    <citation type="submission" date="2018-12" db="EMBL/GenBank/DDBJ databases">
        <authorList>
            <person name="Toschakov S.V."/>
        </authorList>
    </citation>
    <scope>NUCLEOTIDE SEQUENCE [LARGE SCALE GENOMIC DNA]</scope>
    <source>
        <strain evidence="2 3">GM2012</strain>
    </source>
</reference>
<reference evidence="2 3" key="2">
    <citation type="submission" date="2019-01" db="EMBL/GenBank/DDBJ databases">
        <title>Tautonia sociabilis, a novel thermotolerant planctomycete of Isosphaeraceae family, isolated from a 4000 m deep subterranean habitat.</title>
        <authorList>
            <person name="Kovaleva O.L."/>
            <person name="Elcheninov A.G."/>
            <person name="Van Heerden E."/>
            <person name="Toshchakov S.V."/>
            <person name="Novikov A."/>
            <person name="Bonch-Osmolovskaya E.A."/>
            <person name="Kublanov I.V."/>
        </authorList>
    </citation>
    <scope>NUCLEOTIDE SEQUENCE [LARGE SCALE GENOMIC DNA]</scope>
    <source>
        <strain evidence="2 3">GM2012</strain>
    </source>
</reference>
<dbReference type="Pfam" id="PF03372">
    <property type="entry name" value="Exo_endo_phos"/>
    <property type="match status" value="1"/>
</dbReference>
<dbReference type="OrthoDB" id="155529at2"/>
<dbReference type="InterPro" id="IPR051916">
    <property type="entry name" value="GPI-anchor_lipid_remodeler"/>
</dbReference>
<dbReference type="Gene3D" id="3.60.10.10">
    <property type="entry name" value="Endonuclease/exonuclease/phosphatase"/>
    <property type="match status" value="1"/>
</dbReference>
<dbReference type="Proteomes" id="UP000280296">
    <property type="component" value="Unassembled WGS sequence"/>
</dbReference>
<evidence type="ECO:0000313" key="2">
    <source>
        <dbReference type="EMBL" id="RUL89533.1"/>
    </source>
</evidence>
<protein>
    <submittedName>
        <fullName evidence="2">Endonuclease</fullName>
    </submittedName>
</protein>
<name>A0A432MPX2_9BACT</name>
<dbReference type="GO" id="GO:0004519">
    <property type="term" value="F:endonuclease activity"/>
    <property type="evidence" value="ECO:0007669"/>
    <property type="project" value="UniProtKB-KW"/>
</dbReference>
<dbReference type="EMBL" id="RYZH01000002">
    <property type="protein sequence ID" value="RUL89533.1"/>
    <property type="molecule type" value="Genomic_DNA"/>
</dbReference>
<dbReference type="SUPFAM" id="SSF56219">
    <property type="entry name" value="DNase I-like"/>
    <property type="match status" value="1"/>
</dbReference>
<keyword evidence="2" id="KW-0540">Nuclease</keyword>
<dbReference type="PANTHER" id="PTHR14859">
    <property type="entry name" value="CALCOFLUOR WHITE HYPERSENSITIVE PROTEIN PRECURSOR"/>
    <property type="match status" value="1"/>
</dbReference>
<dbReference type="GO" id="GO:0006506">
    <property type="term" value="P:GPI anchor biosynthetic process"/>
    <property type="evidence" value="ECO:0007669"/>
    <property type="project" value="TreeGrafter"/>
</dbReference>
<dbReference type="PANTHER" id="PTHR14859:SF1">
    <property type="entry name" value="PGAP2-INTERACTING PROTEIN"/>
    <property type="match status" value="1"/>
</dbReference>
<dbReference type="AlphaFoldDB" id="A0A432MPX2"/>
<keyword evidence="2" id="KW-0255">Endonuclease</keyword>
<evidence type="ECO:0000259" key="1">
    <source>
        <dbReference type="Pfam" id="PF03372"/>
    </source>
</evidence>
<keyword evidence="3" id="KW-1185">Reference proteome</keyword>
<sequence length="261" mass="29772">MRLLTYNIHKGIGGRDRRYDLGRVISVIANERPDLICLQEVADGIPRAGGVNQRDEFRRAFPGFEAIYQTNHCFRVGSYGNLVLSRWPIERAHDVCLRYLNRKKRGAQLVVVASPAGPVHVINWHLGLHESTRQWQASYLLEHHCYREAAHLPTIVVGDFNDWRNTLAAGPFSRHGLRQVTEPLHRFRSFPAYLAMSALDKIFCCPQVEVDRAHVVRSRLARDASDHLPLVLDFRLRHRVPRAEPSHHAVTQGAVPAEHLS</sequence>
<dbReference type="InterPro" id="IPR036691">
    <property type="entry name" value="Endo/exonu/phosph_ase_sf"/>
</dbReference>
<organism evidence="2 3">
    <name type="scientific">Tautonia sociabilis</name>
    <dbReference type="NCBI Taxonomy" id="2080755"/>
    <lineage>
        <taxon>Bacteria</taxon>
        <taxon>Pseudomonadati</taxon>
        <taxon>Planctomycetota</taxon>
        <taxon>Planctomycetia</taxon>
        <taxon>Isosphaerales</taxon>
        <taxon>Isosphaeraceae</taxon>
        <taxon>Tautonia</taxon>
    </lineage>
</organism>
<gene>
    <name evidence="2" type="ORF">TsocGM_01820</name>
</gene>
<feature type="domain" description="Endonuclease/exonuclease/phosphatase" evidence="1">
    <location>
        <begin position="4"/>
        <end position="227"/>
    </location>
</feature>
<dbReference type="InterPro" id="IPR005135">
    <property type="entry name" value="Endo/exonuclease/phosphatase"/>
</dbReference>
<comment type="caution">
    <text evidence="2">The sequence shown here is derived from an EMBL/GenBank/DDBJ whole genome shotgun (WGS) entry which is preliminary data.</text>
</comment>
<evidence type="ECO:0000313" key="3">
    <source>
        <dbReference type="Proteomes" id="UP000280296"/>
    </source>
</evidence>
<proteinExistence type="predicted"/>